<dbReference type="Pfam" id="PF00078">
    <property type="entry name" value="RVT_1"/>
    <property type="match status" value="1"/>
</dbReference>
<gene>
    <name evidence="9" type="ORF">SLEP1_g22265</name>
</gene>
<evidence type="ECO:0000256" key="5">
    <source>
        <dbReference type="ARBA" id="ARBA00022801"/>
    </source>
</evidence>
<dbReference type="Proteomes" id="UP001054252">
    <property type="component" value="Unassembled WGS sequence"/>
</dbReference>
<name>A0AAV5JHZ8_9ROSI</name>
<dbReference type="AlphaFoldDB" id="A0AAV5JHZ8"/>
<evidence type="ECO:0000256" key="4">
    <source>
        <dbReference type="ARBA" id="ARBA00022759"/>
    </source>
</evidence>
<organism evidence="9 10">
    <name type="scientific">Rubroshorea leprosula</name>
    <dbReference type="NCBI Taxonomy" id="152421"/>
    <lineage>
        <taxon>Eukaryota</taxon>
        <taxon>Viridiplantae</taxon>
        <taxon>Streptophyta</taxon>
        <taxon>Embryophyta</taxon>
        <taxon>Tracheophyta</taxon>
        <taxon>Spermatophyta</taxon>
        <taxon>Magnoliopsida</taxon>
        <taxon>eudicotyledons</taxon>
        <taxon>Gunneridae</taxon>
        <taxon>Pentapetalae</taxon>
        <taxon>rosids</taxon>
        <taxon>malvids</taxon>
        <taxon>Malvales</taxon>
        <taxon>Dipterocarpaceae</taxon>
        <taxon>Rubroshorea</taxon>
    </lineage>
</organism>
<evidence type="ECO:0000313" key="9">
    <source>
        <dbReference type="EMBL" id="GKV10972.1"/>
    </source>
</evidence>
<proteinExistence type="predicted"/>
<dbReference type="PANTHER" id="PTHR37984">
    <property type="entry name" value="PROTEIN CBG26694"/>
    <property type="match status" value="1"/>
</dbReference>
<dbReference type="PANTHER" id="PTHR37984:SF5">
    <property type="entry name" value="PROTEIN NYNRIN-LIKE"/>
    <property type="match status" value="1"/>
</dbReference>
<evidence type="ECO:0000256" key="6">
    <source>
        <dbReference type="ARBA" id="ARBA00022918"/>
    </source>
</evidence>
<dbReference type="SUPFAM" id="SSF56672">
    <property type="entry name" value="DNA/RNA polymerases"/>
    <property type="match status" value="1"/>
</dbReference>
<comment type="caution">
    <text evidence="9">The sequence shown here is derived from an EMBL/GenBank/DDBJ whole genome shotgun (WGS) entry which is preliminary data.</text>
</comment>
<keyword evidence="6" id="KW-0695">RNA-directed DNA polymerase</keyword>
<reference evidence="9 10" key="1">
    <citation type="journal article" date="2021" name="Commun. Biol.">
        <title>The genome of Shorea leprosula (Dipterocarpaceae) highlights the ecological relevance of drought in aseasonal tropical rainforests.</title>
        <authorList>
            <person name="Ng K.K.S."/>
            <person name="Kobayashi M.J."/>
            <person name="Fawcett J.A."/>
            <person name="Hatakeyama M."/>
            <person name="Paape T."/>
            <person name="Ng C.H."/>
            <person name="Ang C.C."/>
            <person name="Tnah L.H."/>
            <person name="Lee C.T."/>
            <person name="Nishiyama T."/>
            <person name="Sese J."/>
            <person name="O'Brien M.J."/>
            <person name="Copetti D."/>
            <person name="Mohd Noor M.I."/>
            <person name="Ong R.C."/>
            <person name="Putra M."/>
            <person name="Sireger I.Z."/>
            <person name="Indrioko S."/>
            <person name="Kosugi Y."/>
            <person name="Izuno A."/>
            <person name="Isagi Y."/>
            <person name="Lee S.L."/>
            <person name="Shimizu K.K."/>
        </authorList>
    </citation>
    <scope>NUCLEOTIDE SEQUENCE [LARGE SCALE GENOMIC DNA]</scope>
    <source>
        <strain evidence="9">214</strain>
    </source>
</reference>
<dbReference type="InterPro" id="IPR050951">
    <property type="entry name" value="Retrovirus_Pol_polyprotein"/>
</dbReference>
<evidence type="ECO:0000313" key="10">
    <source>
        <dbReference type="Proteomes" id="UP001054252"/>
    </source>
</evidence>
<evidence type="ECO:0008006" key="11">
    <source>
        <dbReference type="Google" id="ProtNLM"/>
    </source>
</evidence>
<feature type="domain" description="Reverse transcriptase RNase H-like" evidence="8">
    <location>
        <begin position="245"/>
        <end position="301"/>
    </location>
</feature>
<feature type="domain" description="Reverse transcriptase" evidence="7">
    <location>
        <begin position="157"/>
        <end position="222"/>
    </location>
</feature>
<dbReference type="InterPro" id="IPR000477">
    <property type="entry name" value="RT_dom"/>
</dbReference>
<sequence>MDSIHLTEDHGHMMEECNSLKFELEGLALRASPKGNTEEVYLKQGPAPVCARTGTIMSRTSKSKQQRWIKHQNRAQKRKFDDVDWKNQPITFTSTDLDGIVTPYNDSLVTIVIVNNYEVQCVLVDMGSAPNIMYYHCFENLGLDLTLLQELHTKRWCNDSIQSLDRHNLEVYADDIVVKSLKAKNHLVDLGETFENLGKNSIRLNLAKCVFSVESRKFLGFMVSRRGIEVNLEKIKAIKEIEPPKYSMVEKAAFVVVTSARKLRSYFQSHPIIVLTNQPLRQILQKPKCSDRLIKWAVELALCRLQPALHPSLTPKPATPPARTSLHLPCTEPRPLALLPAPFCYHARPRTPAIYPAPSHHCSLCSLRPITSPAPSPPAAPALHARAIIAPRTPGLALPYPLPHLHLCCCTEPAPLPPATAYARACTLLRPLFCNLLCALSCSSARCCTLQTK</sequence>
<evidence type="ECO:0000259" key="7">
    <source>
        <dbReference type="Pfam" id="PF00078"/>
    </source>
</evidence>
<keyword evidence="3" id="KW-0540">Nuclease</keyword>
<dbReference type="InterPro" id="IPR043128">
    <property type="entry name" value="Rev_trsase/Diguanyl_cyclase"/>
</dbReference>
<dbReference type="Gene3D" id="3.30.70.270">
    <property type="match status" value="1"/>
</dbReference>
<evidence type="ECO:0000259" key="8">
    <source>
        <dbReference type="Pfam" id="PF17917"/>
    </source>
</evidence>
<keyword evidence="10" id="KW-1185">Reference proteome</keyword>
<dbReference type="InterPro" id="IPR043502">
    <property type="entry name" value="DNA/RNA_pol_sf"/>
</dbReference>
<dbReference type="GO" id="GO:0016787">
    <property type="term" value="F:hydrolase activity"/>
    <property type="evidence" value="ECO:0007669"/>
    <property type="project" value="UniProtKB-KW"/>
</dbReference>
<evidence type="ECO:0000256" key="1">
    <source>
        <dbReference type="ARBA" id="ARBA00022679"/>
    </source>
</evidence>
<keyword evidence="1" id="KW-0808">Transferase</keyword>
<dbReference type="InterPro" id="IPR041373">
    <property type="entry name" value="RT_RNaseH"/>
</dbReference>
<keyword evidence="2" id="KW-0548">Nucleotidyltransferase</keyword>
<dbReference type="EMBL" id="BPVZ01000033">
    <property type="protein sequence ID" value="GKV10972.1"/>
    <property type="molecule type" value="Genomic_DNA"/>
</dbReference>
<evidence type="ECO:0000256" key="3">
    <source>
        <dbReference type="ARBA" id="ARBA00022722"/>
    </source>
</evidence>
<accession>A0AAV5JHZ8</accession>
<dbReference type="Pfam" id="PF17917">
    <property type="entry name" value="RT_RNaseH"/>
    <property type="match status" value="1"/>
</dbReference>
<dbReference type="GO" id="GO:0004519">
    <property type="term" value="F:endonuclease activity"/>
    <property type="evidence" value="ECO:0007669"/>
    <property type="project" value="UniProtKB-KW"/>
</dbReference>
<keyword evidence="5" id="KW-0378">Hydrolase</keyword>
<protein>
    <recommendedName>
        <fullName evidence="11">Reverse transcriptase domain-containing protein</fullName>
    </recommendedName>
</protein>
<evidence type="ECO:0000256" key="2">
    <source>
        <dbReference type="ARBA" id="ARBA00022695"/>
    </source>
</evidence>
<keyword evidence="4" id="KW-0255">Endonuclease</keyword>
<dbReference type="GO" id="GO:0003964">
    <property type="term" value="F:RNA-directed DNA polymerase activity"/>
    <property type="evidence" value="ECO:0007669"/>
    <property type="project" value="UniProtKB-KW"/>
</dbReference>